<comment type="caution">
    <text evidence="2">The sequence shown here is derived from an EMBL/GenBank/DDBJ whole genome shotgun (WGS) entry which is preliminary data.</text>
</comment>
<name>A0A3L8DHZ8_OOCBI</name>
<dbReference type="EMBL" id="QOIP01000007">
    <property type="protein sequence ID" value="RLU20074.1"/>
    <property type="molecule type" value="Genomic_DNA"/>
</dbReference>
<dbReference type="GO" id="GO:0045505">
    <property type="term" value="F:dynein intermediate chain binding"/>
    <property type="evidence" value="ECO:0007669"/>
    <property type="project" value="TreeGrafter"/>
</dbReference>
<dbReference type="OrthoDB" id="10248487at2759"/>
<dbReference type="GO" id="GO:0005737">
    <property type="term" value="C:cytoplasm"/>
    <property type="evidence" value="ECO:0007669"/>
    <property type="project" value="TreeGrafter"/>
</dbReference>
<protein>
    <recommendedName>
        <fullName evidence="3">Tctex1 domain-containing protein</fullName>
    </recommendedName>
</protein>
<reference evidence="2" key="2">
    <citation type="submission" date="2018-07" db="EMBL/GenBank/DDBJ databases">
        <authorList>
            <person name="Mckenzie S.K."/>
            <person name="Kronauer D.J.C."/>
        </authorList>
    </citation>
    <scope>NUCLEOTIDE SEQUENCE</scope>
    <source>
        <strain evidence="2">Clonal line C1</strain>
    </source>
</reference>
<dbReference type="InterPro" id="IPR005334">
    <property type="entry name" value="Tctex-1-like"/>
</dbReference>
<sequence>MPFQLEVNEKTCDDNEVPKYQNNYRMEPRHPFKIDLVDKIVKSVMNNRLDEILYDDAEVTKLCGDLASEIRRRVKKLNFDRIVTSCAIFVVHTGCLKVHKIVVIVTIIEKTSQSFETTVGFLWDTEKDNYSVFSFEGRTFHAECCVFGLNYE</sequence>
<reference evidence="2" key="1">
    <citation type="journal article" date="2018" name="Genome Res.">
        <title>The genomic architecture and molecular evolution of ant odorant receptors.</title>
        <authorList>
            <person name="McKenzie S.K."/>
            <person name="Kronauer D.J.C."/>
        </authorList>
    </citation>
    <scope>NUCLEOTIDE SEQUENCE [LARGE SCALE GENOMIC DNA]</scope>
    <source>
        <strain evidence="2">Clonal line C1</strain>
    </source>
</reference>
<dbReference type="GO" id="GO:0007018">
    <property type="term" value="P:microtubule-based movement"/>
    <property type="evidence" value="ECO:0007669"/>
    <property type="project" value="TreeGrafter"/>
</dbReference>
<dbReference type="GO" id="GO:0005868">
    <property type="term" value="C:cytoplasmic dynein complex"/>
    <property type="evidence" value="ECO:0007669"/>
    <property type="project" value="TreeGrafter"/>
</dbReference>
<accession>A0A3L8DHZ8</accession>
<dbReference type="PANTHER" id="PTHR21255:SF65">
    <property type="entry name" value="TCTEX1 DOMAIN-CONTAINING PROTEIN 2"/>
    <property type="match status" value="1"/>
</dbReference>
<dbReference type="Proteomes" id="UP000279307">
    <property type="component" value="Chromosome 7"/>
</dbReference>
<dbReference type="InterPro" id="IPR038586">
    <property type="entry name" value="Tctex-1-like_sf"/>
</dbReference>
<comment type="similarity">
    <text evidence="1">Belongs to the dynein light chain Tctex-type family.</text>
</comment>
<proteinExistence type="inferred from homology"/>
<evidence type="ECO:0000313" key="2">
    <source>
        <dbReference type="EMBL" id="RLU20074.1"/>
    </source>
</evidence>
<dbReference type="Gene3D" id="3.30.1140.40">
    <property type="entry name" value="Tctex-1"/>
    <property type="match status" value="1"/>
</dbReference>
<dbReference type="CDD" id="cd21451">
    <property type="entry name" value="DLC-like_TCTEX1D"/>
    <property type="match status" value="1"/>
</dbReference>
<organism evidence="2">
    <name type="scientific">Ooceraea biroi</name>
    <name type="common">Clonal raider ant</name>
    <name type="synonym">Cerapachys biroi</name>
    <dbReference type="NCBI Taxonomy" id="2015173"/>
    <lineage>
        <taxon>Eukaryota</taxon>
        <taxon>Metazoa</taxon>
        <taxon>Ecdysozoa</taxon>
        <taxon>Arthropoda</taxon>
        <taxon>Hexapoda</taxon>
        <taxon>Insecta</taxon>
        <taxon>Pterygota</taxon>
        <taxon>Neoptera</taxon>
        <taxon>Endopterygota</taxon>
        <taxon>Hymenoptera</taxon>
        <taxon>Apocrita</taxon>
        <taxon>Aculeata</taxon>
        <taxon>Formicoidea</taxon>
        <taxon>Formicidae</taxon>
        <taxon>Dorylinae</taxon>
        <taxon>Ooceraea</taxon>
    </lineage>
</organism>
<evidence type="ECO:0000256" key="1">
    <source>
        <dbReference type="ARBA" id="ARBA00005361"/>
    </source>
</evidence>
<dbReference type="PANTHER" id="PTHR21255">
    <property type="entry name" value="T-COMPLEX-ASSOCIATED-TESTIS-EXPRESSED 1/ DYNEIN LIGHT CHAIN"/>
    <property type="match status" value="1"/>
</dbReference>
<gene>
    <name evidence="2" type="ORF">DMN91_006680</name>
</gene>
<evidence type="ECO:0008006" key="3">
    <source>
        <dbReference type="Google" id="ProtNLM"/>
    </source>
</evidence>
<dbReference type="Pfam" id="PF03645">
    <property type="entry name" value="Tctex-1"/>
    <property type="match status" value="1"/>
</dbReference>
<dbReference type="AlphaFoldDB" id="A0A3L8DHZ8"/>